<proteinExistence type="predicted"/>
<dbReference type="EMBL" id="FO082275">
    <property type="protein sequence ID" value="CCO16071.1"/>
    <property type="molecule type" value="Genomic_DNA"/>
</dbReference>
<sequence length="427" mass="48705">MSSSALSSFSRCSSDVHVVSSLLSSLRLGKSAPRIGGQSIMMSTRRRQRRRQRQRSSMAAKSSFNASREDDETSDDDDKNGGAVWTQTTAFELYAREINNETSKVCFARLTSAESGAAVDPSVFLLCVFAASSSTSLSSSSSSENENSETSFSRSRSPVAFTHKRMREMTRISERWNWKILKRVESAEMSLFSLANPPENVPPAREFGLELKRLRERMERAKRAQMWKLVEDERWWGDSGGGSGEEEEEENRSNSSSRSRSSSSSNIGGGDGEKETDDDAEKMFFDASTRTACENIRIYFEYLGFQPTSREWISIQTLLAECLTSEKDRSMIRVKDDDVNDDDGSSSSSPSSFRLLKRIIDRKTQKPWKDAERRKLNHRYLLARENLLEAKEEWNDAEKSYKEARRKMSKARHEVAKTRKHVRIEFR</sequence>
<keyword evidence="4" id="KW-1185">Reference proteome</keyword>
<dbReference type="RefSeq" id="XP_007513546.1">
    <property type="nucleotide sequence ID" value="XM_007513484.1"/>
</dbReference>
<organism evidence="3 4">
    <name type="scientific">Bathycoccus prasinos</name>
    <dbReference type="NCBI Taxonomy" id="41875"/>
    <lineage>
        <taxon>Eukaryota</taxon>
        <taxon>Viridiplantae</taxon>
        <taxon>Chlorophyta</taxon>
        <taxon>Mamiellophyceae</taxon>
        <taxon>Mamiellales</taxon>
        <taxon>Bathycoccaceae</taxon>
        <taxon>Bathycoccus</taxon>
    </lineage>
</organism>
<feature type="compositionally biased region" description="Polar residues" evidence="2">
    <location>
        <begin position="56"/>
        <end position="66"/>
    </location>
</feature>
<dbReference type="AlphaFoldDB" id="K8EDI5"/>
<feature type="coiled-coil region" evidence="1">
    <location>
        <begin position="373"/>
        <end position="421"/>
    </location>
</feature>
<evidence type="ECO:0000256" key="2">
    <source>
        <dbReference type="SAM" id="MobiDB-lite"/>
    </source>
</evidence>
<dbReference type="KEGG" id="bpg:Bathy04g04340"/>
<accession>K8EDI5</accession>
<feature type="compositionally biased region" description="Low complexity" evidence="2">
    <location>
        <begin position="135"/>
        <end position="157"/>
    </location>
</feature>
<dbReference type="OrthoDB" id="498723at2759"/>
<feature type="region of interest" description="Disordered" evidence="2">
    <location>
        <begin position="238"/>
        <end position="278"/>
    </location>
</feature>
<feature type="region of interest" description="Disordered" evidence="2">
    <location>
        <begin position="135"/>
        <end position="158"/>
    </location>
</feature>
<feature type="compositionally biased region" description="Low complexity" evidence="2">
    <location>
        <begin position="253"/>
        <end position="266"/>
    </location>
</feature>
<feature type="compositionally biased region" description="Acidic residues" evidence="2">
    <location>
        <begin position="69"/>
        <end position="78"/>
    </location>
</feature>
<dbReference type="Proteomes" id="UP000198341">
    <property type="component" value="Chromosome 4"/>
</dbReference>
<feature type="region of interest" description="Disordered" evidence="2">
    <location>
        <begin position="34"/>
        <end position="83"/>
    </location>
</feature>
<dbReference type="GeneID" id="19016460"/>
<evidence type="ECO:0000313" key="4">
    <source>
        <dbReference type="Proteomes" id="UP000198341"/>
    </source>
</evidence>
<keyword evidence="1" id="KW-0175">Coiled coil</keyword>
<gene>
    <name evidence="3" type="ORF">Bathy04g04340</name>
</gene>
<reference evidence="3 4" key="1">
    <citation type="submission" date="2011-10" db="EMBL/GenBank/DDBJ databases">
        <authorList>
            <person name="Genoscope - CEA"/>
        </authorList>
    </citation>
    <scope>NUCLEOTIDE SEQUENCE [LARGE SCALE GENOMIC DNA]</scope>
    <source>
        <strain evidence="3 4">RCC 1105</strain>
    </source>
</reference>
<evidence type="ECO:0000313" key="3">
    <source>
        <dbReference type="EMBL" id="CCO16071.1"/>
    </source>
</evidence>
<feature type="compositionally biased region" description="Basic residues" evidence="2">
    <location>
        <begin position="44"/>
        <end position="54"/>
    </location>
</feature>
<evidence type="ECO:0000256" key="1">
    <source>
        <dbReference type="SAM" id="Coils"/>
    </source>
</evidence>
<name>K8EDI5_9CHLO</name>
<protein>
    <submittedName>
        <fullName evidence="3">Uncharacterized protein</fullName>
    </submittedName>
</protein>